<dbReference type="InterPro" id="IPR001387">
    <property type="entry name" value="Cro/C1-type_HTH"/>
</dbReference>
<reference evidence="2 3" key="1">
    <citation type="journal article" date="2016" name="J. Zhejiang Univ. Sci. B">
        <title>Antibiotic resistance mechanisms of Myroides sp.</title>
        <authorList>
            <person name="Hu S."/>
            <person name="Yuan S."/>
            <person name="Qu H."/>
            <person name="Jiang T."/>
            <person name="Zhou Y."/>
            <person name="Wang M."/>
            <person name="Ming D."/>
        </authorList>
    </citation>
    <scope>NUCLEOTIDE SEQUENCE [LARGE SCALE GENOMIC DNA]</scope>
    <source>
        <strain evidence="2 3">PR63039</strain>
    </source>
</reference>
<organism evidence="2 3">
    <name type="scientific">Myroides odoratimimus</name>
    <dbReference type="NCBI Taxonomy" id="76832"/>
    <lineage>
        <taxon>Bacteria</taxon>
        <taxon>Pseudomonadati</taxon>
        <taxon>Bacteroidota</taxon>
        <taxon>Flavobacteriia</taxon>
        <taxon>Flavobacteriales</taxon>
        <taxon>Flavobacteriaceae</taxon>
        <taxon>Myroides</taxon>
    </lineage>
</organism>
<dbReference type="Gene3D" id="1.10.260.40">
    <property type="entry name" value="lambda repressor-like DNA-binding domains"/>
    <property type="match status" value="1"/>
</dbReference>
<protein>
    <submittedName>
        <fullName evidence="2">Transcriptional regulator</fullName>
    </submittedName>
</protein>
<dbReference type="SUPFAM" id="SSF47413">
    <property type="entry name" value="lambda repressor-like DNA-binding domains"/>
    <property type="match status" value="1"/>
</dbReference>
<dbReference type="InterPro" id="IPR010982">
    <property type="entry name" value="Lambda_DNA-bd_dom_sf"/>
</dbReference>
<proteinExistence type="predicted"/>
<name>A0A0S7EBJ3_9FLAO</name>
<evidence type="ECO:0000313" key="2">
    <source>
        <dbReference type="EMBL" id="ALU27996.1"/>
    </source>
</evidence>
<feature type="region of interest" description="Disordered" evidence="1">
    <location>
        <begin position="91"/>
        <end position="115"/>
    </location>
</feature>
<dbReference type="PROSITE" id="PS50943">
    <property type="entry name" value="HTH_CROC1"/>
    <property type="match status" value="1"/>
</dbReference>
<dbReference type="KEGG" id="mod:AS202_18380"/>
<feature type="compositionally biased region" description="Polar residues" evidence="1">
    <location>
        <begin position="103"/>
        <end position="115"/>
    </location>
</feature>
<dbReference type="SMART" id="SM00530">
    <property type="entry name" value="HTH_XRE"/>
    <property type="match status" value="1"/>
</dbReference>
<evidence type="ECO:0000256" key="1">
    <source>
        <dbReference type="SAM" id="MobiDB-lite"/>
    </source>
</evidence>
<accession>A0A0S7EBJ3</accession>
<sequence length="115" mass="13034">MNDIIDITALSDKAILQKLGFFIQQTRIKENLTQEDLAQQAAISRTTLSLLERGENISLINLIKILRILNALYVLNSFDVLEELSPIELAKGEKQKRQRASKAPNQQQDNSDLGW</sequence>
<dbReference type="GeneID" id="66976295"/>
<dbReference type="RefSeq" id="WP_006261442.1">
    <property type="nucleotide sequence ID" value="NZ_BCMQ01000014.1"/>
</dbReference>
<evidence type="ECO:0000313" key="3">
    <source>
        <dbReference type="Proteomes" id="UP000069030"/>
    </source>
</evidence>
<dbReference type="Proteomes" id="UP000069030">
    <property type="component" value="Chromosome"/>
</dbReference>
<dbReference type="EMBL" id="CP013690">
    <property type="protein sequence ID" value="ALU27996.1"/>
    <property type="molecule type" value="Genomic_DNA"/>
</dbReference>
<gene>
    <name evidence="2" type="ORF">AS202_18380</name>
</gene>
<dbReference type="AlphaFoldDB" id="A0A0S7EBJ3"/>
<dbReference type="Pfam" id="PF01381">
    <property type="entry name" value="HTH_3"/>
    <property type="match status" value="1"/>
</dbReference>
<dbReference type="GO" id="GO:0003677">
    <property type="term" value="F:DNA binding"/>
    <property type="evidence" value="ECO:0007669"/>
    <property type="project" value="InterPro"/>
</dbReference>
<dbReference type="CDD" id="cd00093">
    <property type="entry name" value="HTH_XRE"/>
    <property type="match status" value="1"/>
</dbReference>